<evidence type="ECO:0000256" key="5">
    <source>
        <dbReference type="ARBA" id="ARBA00023224"/>
    </source>
</evidence>
<keyword evidence="5" id="KW-0807">Transducer</keyword>
<feature type="region of interest" description="Disordered" evidence="8">
    <location>
        <begin position="224"/>
        <end position="280"/>
    </location>
</feature>
<dbReference type="Gene3D" id="2.60.40.150">
    <property type="entry name" value="C2 domain"/>
    <property type="match status" value="1"/>
</dbReference>
<dbReference type="InterPro" id="IPR001711">
    <property type="entry name" value="PLipase_C_Pinositol-sp_Y"/>
</dbReference>
<dbReference type="GO" id="GO:0016042">
    <property type="term" value="P:lipid catabolic process"/>
    <property type="evidence" value="ECO:0007669"/>
    <property type="project" value="UniProtKB-KW"/>
</dbReference>
<accession>A0AAV9W139</accession>
<feature type="compositionally biased region" description="Acidic residues" evidence="8">
    <location>
        <begin position="267"/>
        <end position="276"/>
    </location>
</feature>
<dbReference type="SUPFAM" id="SSF51695">
    <property type="entry name" value="PLC-like phosphodiesterases"/>
    <property type="match status" value="1"/>
</dbReference>
<protein>
    <recommendedName>
        <fullName evidence="7">Phosphoinositide phospholipase C</fullName>
        <ecNumber evidence="7">3.1.4.11</ecNumber>
    </recommendedName>
</protein>
<evidence type="ECO:0000256" key="2">
    <source>
        <dbReference type="ARBA" id="ARBA00022801"/>
    </source>
</evidence>
<keyword evidence="12" id="KW-1185">Reference proteome</keyword>
<keyword evidence="3 7" id="KW-0442">Lipid degradation</keyword>
<dbReference type="GO" id="GO:0048015">
    <property type="term" value="P:phosphatidylinositol-mediated signaling"/>
    <property type="evidence" value="ECO:0007669"/>
    <property type="project" value="TreeGrafter"/>
</dbReference>
<dbReference type="PROSITE" id="PS50007">
    <property type="entry name" value="PIPLC_X_DOMAIN"/>
    <property type="match status" value="1"/>
</dbReference>
<dbReference type="SMART" id="SM00149">
    <property type="entry name" value="PLCYc"/>
    <property type="match status" value="1"/>
</dbReference>
<dbReference type="CDD" id="cd08598">
    <property type="entry name" value="PI-PLC1c_yeast"/>
    <property type="match status" value="1"/>
</dbReference>
<evidence type="ECO:0000313" key="11">
    <source>
        <dbReference type="EMBL" id="KAK6499098.1"/>
    </source>
</evidence>
<dbReference type="FunFam" id="3.20.20.190:FF:000039">
    <property type="entry name" value="Phosphoinositide phospholipase C"/>
    <property type="match status" value="1"/>
</dbReference>
<reference evidence="11 12" key="1">
    <citation type="submission" date="2023-08" db="EMBL/GenBank/DDBJ databases">
        <authorList>
            <person name="Palmer J.M."/>
        </authorList>
    </citation>
    <scope>NUCLEOTIDE SEQUENCE [LARGE SCALE GENOMIC DNA]</scope>
    <source>
        <strain evidence="11 12">TWF481</strain>
    </source>
</reference>
<evidence type="ECO:0000256" key="6">
    <source>
        <dbReference type="ARBA" id="ARBA00059664"/>
    </source>
</evidence>
<keyword evidence="4 7" id="KW-0443">Lipid metabolism</keyword>
<dbReference type="PANTHER" id="PTHR10336:SF82">
    <property type="entry name" value="PHOSPHOINOSITIDE PHOSPHOLIPASE C"/>
    <property type="match status" value="1"/>
</dbReference>
<organism evidence="11 12">
    <name type="scientific">Arthrobotrys musiformis</name>
    <dbReference type="NCBI Taxonomy" id="47236"/>
    <lineage>
        <taxon>Eukaryota</taxon>
        <taxon>Fungi</taxon>
        <taxon>Dikarya</taxon>
        <taxon>Ascomycota</taxon>
        <taxon>Pezizomycotina</taxon>
        <taxon>Orbiliomycetes</taxon>
        <taxon>Orbiliales</taxon>
        <taxon>Orbiliaceae</taxon>
        <taxon>Arthrobotrys</taxon>
    </lineage>
</organism>
<dbReference type="PANTHER" id="PTHR10336">
    <property type="entry name" value="PHOSPHOINOSITIDE-SPECIFIC PHOSPHOLIPASE C FAMILY PROTEIN"/>
    <property type="match status" value="1"/>
</dbReference>
<comment type="caution">
    <text evidence="11">The sequence shown here is derived from an EMBL/GenBank/DDBJ whole genome shotgun (WGS) entry which is preliminary data.</text>
</comment>
<feature type="domain" description="PI-PLC Y-box" evidence="10">
    <location>
        <begin position="292"/>
        <end position="403"/>
    </location>
</feature>
<comment type="function">
    <text evidence="6">The production of the second messenger molecules diacylglycerol (DAG) and inositol 1,4,5-trisphosphate (IP3) is mediated by activated phosphatidylinositol-specific phospholipase C enzymes.</text>
</comment>
<dbReference type="EC" id="3.1.4.11" evidence="7"/>
<dbReference type="PROSITE" id="PS50004">
    <property type="entry name" value="C2"/>
    <property type="match status" value="1"/>
</dbReference>
<evidence type="ECO:0000256" key="1">
    <source>
        <dbReference type="ARBA" id="ARBA00001195"/>
    </source>
</evidence>
<gene>
    <name evidence="11" type="ORF">TWF481_011668</name>
</gene>
<dbReference type="AlphaFoldDB" id="A0AAV9W139"/>
<dbReference type="PROSITE" id="PS50008">
    <property type="entry name" value="PIPLC_Y_DOMAIN"/>
    <property type="match status" value="1"/>
</dbReference>
<evidence type="ECO:0000259" key="10">
    <source>
        <dbReference type="PROSITE" id="PS50008"/>
    </source>
</evidence>
<dbReference type="PRINTS" id="PR00390">
    <property type="entry name" value="PHPHLIPASEC"/>
</dbReference>
<dbReference type="InterPro" id="IPR035892">
    <property type="entry name" value="C2_domain_sf"/>
</dbReference>
<dbReference type="GO" id="GO:0051209">
    <property type="term" value="P:release of sequestered calcium ion into cytosol"/>
    <property type="evidence" value="ECO:0007669"/>
    <property type="project" value="TreeGrafter"/>
</dbReference>
<dbReference type="SMART" id="SM00239">
    <property type="entry name" value="C2"/>
    <property type="match status" value="1"/>
</dbReference>
<feature type="domain" description="C2" evidence="9">
    <location>
        <begin position="400"/>
        <end position="531"/>
    </location>
</feature>
<keyword evidence="2 7" id="KW-0378">Hydrolase</keyword>
<dbReference type="InterPro" id="IPR017946">
    <property type="entry name" value="PLC-like_Pdiesterase_TIM-brl"/>
</dbReference>
<dbReference type="Proteomes" id="UP001370758">
    <property type="component" value="Unassembled WGS sequence"/>
</dbReference>
<dbReference type="SMART" id="SM00148">
    <property type="entry name" value="PLCXc"/>
    <property type="match status" value="1"/>
</dbReference>
<proteinExistence type="predicted"/>
<feature type="compositionally biased region" description="Low complexity" evidence="8">
    <location>
        <begin position="233"/>
        <end position="252"/>
    </location>
</feature>
<feature type="compositionally biased region" description="Polar residues" evidence="8">
    <location>
        <begin position="253"/>
        <end position="265"/>
    </location>
</feature>
<dbReference type="Pfam" id="PF00387">
    <property type="entry name" value="PI-PLC-Y"/>
    <property type="match status" value="1"/>
</dbReference>
<dbReference type="SUPFAM" id="SSF49562">
    <property type="entry name" value="C2 domain (Calcium/lipid-binding domain, CaLB)"/>
    <property type="match status" value="1"/>
</dbReference>
<evidence type="ECO:0000256" key="8">
    <source>
        <dbReference type="SAM" id="MobiDB-lite"/>
    </source>
</evidence>
<evidence type="ECO:0000256" key="4">
    <source>
        <dbReference type="ARBA" id="ARBA00023098"/>
    </source>
</evidence>
<dbReference type="GO" id="GO:0004435">
    <property type="term" value="F:phosphatidylinositol-4,5-bisphosphate phospholipase C activity"/>
    <property type="evidence" value="ECO:0007669"/>
    <property type="project" value="UniProtKB-EC"/>
</dbReference>
<sequence>MATPASTSDVGGGLASAYQSQKPLEITSEAFTHSLIEIHKHTAPLQPYQEWEAQFRSPANNVILPPPARDSDLSFPLNNYYISSSHNTYLLDHQLYGKSTVQGYVNVLQKGCRCVEIDCWDGDDGEPKVDHGWTLTEAISFKSVCEAIAAHAFTHSDLPLMISLECHTSIAQQEKMVAIMKAIFGDKLLENELTDWNVVEKKLPPPGLLKNKILVKVKYLPPDAQPGGPSSTPPAATTATAAAATTTTTTTTNPVQELTAQTTNLSIEEDEESEGDPEIKKKAPKVKICRALSSLGVYSSAMTFPNTFDHPSATRPNHIFSFSEKKFNKLHEEQTDALLTHNKHYLARIYPHGLRISSSNLNPQEFWRRGAQLVALNWQKVDKGITFNEAMFAGTGGFVLKPDSHLSNLATPRLPTDLQKNVHLKITVLAAQSLPLPKGDTDPKGFQPYVKVVIHLSQTLKQKHKTKHGKGVNLRWEKKNVLDFDVKGVLPELTFVRFKVYDEEFGKDDKSAWACVRLDRVKTGYGFLRLFDMKGRETNGVLLLHVEKTESKA</sequence>
<dbReference type="Gene3D" id="3.20.20.190">
    <property type="entry name" value="Phosphatidylinositol (PI) phosphodiesterase"/>
    <property type="match status" value="1"/>
</dbReference>
<evidence type="ECO:0000256" key="3">
    <source>
        <dbReference type="ARBA" id="ARBA00022963"/>
    </source>
</evidence>
<comment type="catalytic activity">
    <reaction evidence="1 7">
        <text>a 1,2-diacyl-sn-glycero-3-phospho-(1D-myo-inositol-4,5-bisphosphate) + H2O = 1D-myo-inositol 1,4,5-trisphosphate + a 1,2-diacyl-sn-glycerol + H(+)</text>
        <dbReference type="Rhea" id="RHEA:33179"/>
        <dbReference type="ChEBI" id="CHEBI:15377"/>
        <dbReference type="ChEBI" id="CHEBI:15378"/>
        <dbReference type="ChEBI" id="CHEBI:17815"/>
        <dbReference type="ChEBI" id="CHEBI:58456"/>
        <dbReference type="ChEBI" id="CHEBI:203600"/>
        <dbReference type="EC" id="3.1.4.11"/>
    </reaction>
</comment>
<dbReference type="InterPro" id="IPR000909">
    <property type="entry name" value="PLipase_C_PInositol-sp_X_dom"/>
</dbReference>
<dbReference type="CDD" id="cd00275">
    <property type="entry name" value="C2_PLC_like"/>
    <property type="match status" value="1"/>
</dbReference>
<name>A0AAV9W139_9PEZI</name>
<dbReference type="Pfam" id="PF00388">
    <property type="entry name" value="PI-PLC-X"/>
    <property type="match status" value="1"/>
</dbReference>
<dbReference type="InterPro" id="IPR001192">
    <property type="entry name" value="PI-PLC_fam"/>
</dbReference>
<evidence type="ECO:0000313" key="12">
    <source>
        <dbReference type="Proteomes" id="UP001370758"/>
    </source>
</evidence>
<evidence type="ECO:0000256" key="7">
    <source>
        <dbReference type="RuleBase" id="RU361133"/>
    </source>
</evidence>
<dbReference type="InterPro" id="IPR000008">
    <property type="entry name" value="C2_dom"/>
</dbReference>
<evidence type="ECO:0000259" key="9">
    <source>
        <dbReference type="PROSITE" id="PS50004"/>
    </source>
</evidence>
<dbReference type="EMBL" id="JAVHJL010000008">
    <property type="protein sequence ID" value="KAK6499098.1"/>
    <property type="molecule type" value="Genomic_DNA"/>
</dbReference>